<dbReference type="Gene3D" id="1.20.1070.10">
    <property type="entry name" value="Rhodopsin 7-helix transmembrane proteins"/>
    <property type="match status" value="1"/>
</dbReference>
<keyword evidence="1" id="KW-1133">Transmembrane helix</keyword>
<gene>
    <name evidence="2" type="ORF">CAMP_LOCUS13333</name>
</gene>
<feature type="transmembrane region" description="Helical" evidence="1">
    <location>
        <begin position="5"/>
        <end position="22"/>
    </location>
</feature>
<accession>A0A9P1IT81</accession>
<proteinExistence type="predicted"/>
<name>A0A9P1IT81_9PELO</name>
<feature type="transmembrane region" description="Helical" evidence="1">
    <location>
        <begin position="106"/>
        <end position="133"/>
    </location>
</feature>
<evidence type="ECO:0000256" key="1">
    <source>
        <dbReference type="SAM" id="Phobius"/>
    </source>
</evidence>
<dbReference type="Pfam" id="PF10319">
    <property type="entry name" value="7TM_GPCR_Srj"/>
    <property type="match status" value="1"/>
</dbReference>
<evidence type="ECO:0000313" key="3">
    <source>
        <dbReference type="Proteomes" id="UP001152747"/>
    </source>
</evidence>
<dbReference type="EMBL" id="CANHGI010000005">
    <property type="protein sequence ID" value="CAI5450696.1"/>
    <property type="molecule type" value="Genomic_DNA"/>
</dbReference>
<keyword evidence="1" id="KW-0812">Transmembrane</keyword>
<comment type="caution">
    <text evidence="2">The sequence shown here is derived from an EMBL/GenBank/DDBJ whole genome shotgun (WGS) entry which is preliminary data.</text>
</comment>
<reference evidence="2" key="1">
    <citation type="submission" date="2022-11" db="EMBL/GenBank/DDBJ databases">
        <authorList>
            <person name="Kikuchi T."/>
        </authorList>
    </citation>
    <scope>NUCLEOTIDE SEQUENCE</scope>
    <source>
        <strain evidence="2">PS1010</strain>
    </source>
</reference>
<keyword evidence="3" id="KW-1185">Reference proteome</keyword>
<sequence length="201" mass="23192">MIFLVFTYGSTWMLIIAIWMWPDESTRQKLNQYFIGKYNESTENIPFIIADYQRTSEFDKNGLIGMGLATVVSIVSLLIDAFLAAKIYLALKNLNLSNNVKKMHRNLLITLIAQTIIPTILTFIPCLLIWFVPLLNGLNNFDISYYLNSICVPMLCAYPIIDPLIITFALVDYREVICQKFRKFQPRATPIFPTMFRTTLV</sequence>
<dbReference type="PANTHER" id="PTHR45907">
    <property type="entry name" value="SERPENTINE RECEPTOR, CLASS J"/>
    <property type="match status" value="1"/>
</dbReference>
<organism evidence="2 3">
    <name type="scientific">Caenorhabditis angaria</name>
    <dbReference type="NCBI Taxonomy" id="860376"/>
    <lineage>
        <taxon>Eukaryota</taxon>
        <taxon>Metazoa</taxon>
        <taxon>Ecdysozoa</taxon>
        <taxon>Nematoda</taxon>
        <taxon>Chromadorea</taxon>
        <taxon>Rhabditida</taxon>
        <taxon>Rhabditina</taxon>
        <taxon>Rhabditomorpha</taxon>
        <taxon>Rhabditoidea</taxon>
        <taxon>Rhabditidae</taxon>
        <taxon>Peloderinae</taxon>
        <taxon>Caenorhabditis</taxon>
    </lineage>
</organism>
<feature type="transmembrane region" description="Helical" evidence="1">
    <location>
        <begin position="63"/>
        <end position="85"/>
    </location>
</feature>
<dbReference type="PANTHER" id="PTHR45907:SF16">
    <property type="entry name" value="SERPENTINE RECEPTOR, CLASS J"/>
    <property type="match status" value="1"/>
</dbReference>
<dbReference type="Proteomes" id="UP001152747">
    <property type="component" value="Unassembled WGS sequence"/>
</dbReference>
<dbReference type="InterPro" id="IPR019423">
    <property type="entry name" value="7TM_GPCR_serpentine_rcpt_Srj"/>
</dbReference>
<dbReference type="SUPFAM" id="SSF81321">
    <property type="entry name" value="Family A G protein-coupled receptor-like"/>
    <property type="match status" value="1"/>
</dbReference>
<keyword evidence="1" id="KW-0472">Membrane</keyword>
<protein>
    <submittedName>
        <fullName evidence="2">Uncharacterized protein</fullName>
    </submittedName>
</protein>
<feature type="transmembrane region" description="Helical" evidence="1">
    <location>
        <begin position="145"/>
        <end position="173"/>
    </location>
</feature>
<dbReference type="AlphaFoldDB" id="A0A9P1IT81"/>
<evidence type="ECO:0000313" key="2">
    <source>
        <dbReference type="EMBL" id="CAI5450696.1"/>
    </source>
</evidence>